<dbReference type="Proteomes" id="UP001500888">
    <property type="component" value="Unassembled WGS sequence"/>
</dbReference>
<accession>A0ABP7IWA1</accession>
<protein>
    <submittedName>
        <fullName evidence="3">HNH endonuclease family protein</fullName>
    </submittedName>
</protein>
<comment type="caution">
    <text evidence="3">The sequence shown here is derived from an EMBL/GenBank/DDBJ whole genome shotgun (WGS) entry which is preliminary data.</text>
</comment>
<dbReference type="InterPro" id="IPR011089">
    <property type="entry name" value="GmrSD_C"/>
</dbReference>
<dbReference type="PANTHER" id="PTHR24094">
    <property type="entry name" value="SECRETED PROTEIN"/>
    <property type="match status" value="1"/>
</dbReference>
<evidence type="ECO:0000259" key="2">
    <source>
        <dbReference type="Pfam" id="PF07510"/>
    </source>
</evidence>
<evidence type="ECO:0000256" key="1">
    <source>
        <dbReference type="SAM" id="SignalP"/>
    </source>
</evidence>
<proteinExistence type="predicted"/>
<organism evidence="3 4">
    <name type="scientific">Sphaerisporangium flaviroseum</name>
    <dbReference type="NCBI Taxonomy" id="509199"/>
    <lineage>
        <taxon>Bacteria</taxon>
        <taxon>Bacillati</taxon>
        <taxon>Actinomycetota</taxon>
        <taxon>Actinomycetes</taxon>
        <taxon>Streptosporangiales</taxon>
        <taxon>Streptosporangiaceae</taxon>
        <taxon>Sphaerisporangium</taxon>
    </lineage>
</organism>
<reference evidence="4" key="1">
    <citation type="journal article" date="2019" name="Int. J. Syst. Evol. Microbiol.">
        <title>The Global Catalogue of Microorganisms (GCM) 10K type strain sequencing project: providing services to taxonomists for standard genome sequencing and annotation.</title>
        <authorList>
            <consortium name="The Broad Institute Genomics Platform"/>
            <consortium name="The Broad Institute Genome Sequencing Center for Infectious Disease"/>
            <person name="Wu L."/>
            <person name="Ma J."/>
        </authorList>
    </citation>
    <scope>NUCLEOTIDE SEQUENCE [LARGE SCALE GENOMIC DNA]</scope>
    <source>
        <strain evidence="4">JCM 16908</strain>
    </source>
</reference>
<keyword evidence="3" id="KW-0255">Endonuclease</keyword>
<keyword evidence="4" id="KW-1185">Reference proteome</keyword>
<dbReference type="EMBL" id="BAAAZR010000023">
    <property type="protein sequence ID" value="GAA3827945.1"/>
    <property type="molecule type" value="Genomic_DNA"/>
</dbReference>
<sequence>MPFTSPRRLAEAALALSAVLVVPLTGSPASASPAGQVELPEPSPASVARVELAEMAVDQPHAMTGYSRARFPHWIDQGELCSTREVVLERDGKDVSQDEQCRAVTGTWHSQYDGKTLTSAGAVDIDHLVPLANAWRSGADAWSAAKRREFANDLTNPQLIAVSATSNRAKGDQNPAQWKPPLRSYWCTYARAWTDVKHRYGLAVTAPEKTALKDMLDTCPDLQHP</sequence>
<feature type="domain" description="GmrSD restriction endonucleases C-terminal" evidence="2">
    <location>
        <begin position="100"/>
        <end position="213"/>
    </location>
</feature>
<evidence type="ECO:0000313" key="3">
    <source>
        <dbReference type="EMBL" id="GAA3827945.1"/>
    </source>
</evidence>
<feature type="signal peptide" evidence="1">
    <location>
        <begin position="1"/>
        <end position="31"/>
    </location>
</feature>
<dbReference type="RefSeq" id="WP_344946499.1">
    <property type="nucleotide sequence ID" value="NZ_BAAAZR010000023.1"/>
</dbReference>
<gene>
    <name evidence="3" type="ORF">GCM10022226_55950</name>
</gene>
<feature type="chain" id="PRO_5046100645" evidence="1">
    <location>
        <begin position="32"/>
        <end position="225"/>
    </location>
</feature>
<evidence type="ECO:0000313" key="4">
    <source>
        <dbReference type="Proteomes" id="UP001500888"/>
    </source>
</evidence>
<dbReference type="Pfam" id="PF07510">
    <property type="entry name" value="GmrSD_C"/>
    <property type="match status" value="1"/>
</dbReference>
<keyword evidence="3" id="KW-0378">Hydrolase</keyword>
<keyword evidence="1" id="KW-0732">Signal</keyword>
<name>A0ABP7IWA1_9ACTN</name>
<dbReference type="GO" id="GO:0004519">
    <property type="term" value="F:endonuclease activity"/>
    <property type="evidence" value="ECO:0007669"/>
    <property type="project" value="UniProtKB-KW"/>
</dbReference>
<dbReference type="PANTHER" id="PTHR24094:SF15">
    <property type="entry name" value="AMP-DEPENDENT SYNTHETASE_LIGASE DOMAIN-CONTAINING PROTEIN-RELATED"/>
    <property type="match status" value="1"/>
</dbReference>
<keyword evidence="3" id="KW-0540">Nuclease</keyword>